<evidence type="ECO:0000256" key="8">
    <source>
        <dbReference type="ARBA" id="ARBA00023152"/>
    </source>
</evidence>
<comment type="catalytic activity">
    <reaction evidence="1 10">
        <text>beta-D-fructose 1,6-bisphosphate = D-glyceraldehyde 3-phosphate + dihydroxyacetone phosphate</text>
        <dbReference type="Rhea" id="RHEA:14729"/>
        <dbReference type="ChEBI" id="CHEBI:32966"/>
        <dbReference type="ChEBI" id="CHEBI:57642"/>
        <dbReference type="ChEBI" id="CHEBI:59776"/>
        <dbReference type="EC" id="4.1.2.13"/>
    </reaction>
</comment>
<evidence type="ECO:0000256" key="7">
    <source>
        <dbReference type="ARBA" id="ARBA00022833"/>
    </source>
</evidence>
<dbReference type="PROSITE" id="PS00806">
    <property type="entry name" value="ALDOLASE_CLASS_II_2"/>
    <property type="match status" value="1"/>
</dbReference>
<dbReference type="AlphaFoldDB" id="A0A0L6UHK0"/>
<dbReference type="GO" id="GO:0006096">
    <property type="term" value="P:glycolytic process"/>
    <property type="evidence" value="ECO:0007669"/>
    <property type="project" value="UniProtKB-UniPathway"/>
</dbReference>
<dbReference type="Gene3D" id="3.20.20.70">
    <property type="entry name" value="Aldolase class I"/>
    <property type="match status" value="1"/>
</dbReference>
<dbReference type="GO" id="GO:0006094">
    <property type="term" value="P:gluconeogenesis"/>
    <property type="evidence" value="ECO:0007669"/>
    <property type="project" value="TreeGrafter"/>
</dbReference>
<dbReference type="EMBL" id="LAVV01011251">
    <property type="protein sequence ID" value="KNZ48011.1"/>
    <property type="molecule type" value="Genomic_DNA"/>
</dbReference>
<keyword evidence="6 10" id="KW-0479">Metal-binding</keyword>
<dbReference type="PANTHER" id="PTHR30559">
    <property type="entry name" value="FRUCTOSE-BISPHOSPHATE ALDOLASE CLASS 2"/>
    <property type="match status" value="1"/>
</dbReference>
<evidence type="ECO:0000256" key="2">
    <source>
        <dbReference type="ARBA" id="ARBA00002181"/>
    </source>
</evidence>
<dbReference type="Pfam" id="PF01116">
    <property type="entry name" value="F_bP_aldolase"/>
    <property type="match status" value="1"/>
</dbReference>
<dbReference type="OrthoDB" id="35652at2759"/>
<dbReference type="PIRSF" id="PIRSF001359">
    <property type="entry name" value="F_bP_aldolase_II"/>
    <property type="match status" value="1"/>
</dbReference>
<proteinExistence type="inferred from homology"/>
<evidence type="ECO:0000256" key="5">
    <source>
        <dbReference type="ARBA" id="ARBA00013068"/>
    </source>
</evidence>
<dbReference type="VEuPathDB" id="FungiDB:VP01_597g10"/>
<dbReference type="CDD" id="cd00946">
    <property type="entry name" value="FBP_aldolase_IIA"/>
    <property type="match status" value="1"/>
</dbReference>
<dbReference type="GO" id="GO:0008270">
    <property type="term" value="F:zinc ion binding"/>
    <property type="evidence" value="ECO:0007669"/>
    <property type="project" value="UniProtKB-UniRule"/>
</dbReference>
<keyword evidence="8 10" id="KW-0324">Glycolysis</keyword>
<accession>A0A0L6UHK0</accession>
<dbReference type="InterPro" id="IPR006411">
    <property type="entry name" value="Fruct_bisP_bact"/>
</dbReference>
<dbReference type="InterPro" id="IPR013785">
    <property type="entry name" value="Aldolase_TIM"/>
</dbReference>
<dbReference type="EC" id="4.1.2.13" evidence="5 10"/>
<dbReference type="NCBIfam" id="NF006628">
    <property type="entry name" value="PRK09197.1"/>
    <property type="match status" value="1"/>
</dbReference>
<keyword evidence="9 10" id="KW-0456">Lyase</keyword>
<keyword evidence="7 10" id="KW-0862">Zinc</keyword>
<comment type="cofactor">
    <cofactor evidence="10">
        <name>Zn(2+)</name>
        <dbReference type="ChEBI" id="CHEBI:29105"/>
    </cofactor>
    <text evidence="10">Binds 2 Zn(2+) ions per subunit. One is catalytic and the other provides a structural contribution.</text>
</comment>
<evidence type="ECO:0000256" key="1">
    <source>
        <dbReference type="ARBA" id="ARBA00000441"/>
    </source>
</evidence>
<dbReference type="Proteomes" id="UP000037035">
    <property type="component" value="Unassembled WGS sequence"/>
</dbReference>
<evidence type="ECO:0000313" key="11">
    <source>
        <dbReference type="EMBL" id="KNZ48011.1"/>
    </source>
</evidence>
<evidence type="ECO:0000256" key="9">
    <source>
        <dbReference type="ARBA" id="ARBA00023239"/>
    </source>
</evidence>
<sequence>MWGRKSQLKYSFHSTTSSSLAHIKLFVEQTTTIKQTSKVYNGRSPRTRSRILTVDSSLPNTICHRCCRFSHLLGNSGVVTGKNLVKVLEYAKTHGFAIPAFNCTSSSTVIAALEGAREAKAPVMIQVSQGGAAFFAGKGVKNGNQEASIAGATAAAMFVRQVLKSIAPTYGVPVIMHSDHCAKKLLPWFDGMLKADEEYFKVHQEPLFSSHMLDLSEESKEENIEICCKYFERMAKIDLWLEMEIGITGGEEDGVNNENVDNAALYTQPEDIWDVYAAFSKISPWFSIAAAFGNVHGVYKVGNVTLQPELLGKHQAYCKAKLKTDDPRPLYLVFHGGSGSSKQEIATALENGVVKNYFESKKEYLKTQVGNPDGADAPNKKYYDPRVWVREGEKTMVKRVIEACQDLKNVNVL</sequence>
<dbReference type="SUPFAM" id="SSF51569">
    <property type="entry name" value="Aldolase"/>
    <property type="match status" value="1"/>
</dbReference>
<evidence type="ECO:0000256" key="10">
    <source>
        <dbReference type="RuleBase" id="RU366023"/>
    </source>
</evidence>
<dbReference type="PANTHER" id="PTHR30559:SF0">
    <property type="entry name" value="FRUCTOSE-BISPHOSPHATE ALDOLASE"/>
    <property type="match status" value="1"/>
</dbReference>
<dbReference type="GO" id="GO:0005829">
    <property type="term" value="C:cytosol"/>
    <property type="evidence" value="ECO:0007669"/>
    <property type="project" value="TreeGrafter"/>
</dbReference>
<comment type="function">
    <text evidence="2 10">Catalyzes the aldol condensation of dihydroxyacetone phosphate (DHAP or glycerone-phosphate) with glyceraldehyde 3-phosphate (G3P) to form fructose 1,6-bisphosphate (FBP) in gluconeogenesis and the reverse reaction in glycolysis.</text>
</comment>
<dbReference type="UniPathway" id="UPA00109">
    <property type="reaction ID" value="UER00183"/>
</dbReference>
<comment type="caution">
    <text evidence="11">The sequence shown here is derived from an EMBL/GenBank/DDBJ whole genome shotgun (WGS) entry which is preliminary data.</text>
</comment>
<comment type="similarity">
    <text evidence="4 10">Belongs to the class II fructose-bisphosphate aldolase family.</text>
</comment>
<evidence type="ECO:0000256" key="4">
    <source>
        <dbReference type="ARBA" id="ARBA00005812"/>
    </source>
</evidence>
<evidence type="ECO:0000313" key="12">
    <source>
        <dbReference type="Proteomes" id="UP000037035"/>
    </source>
</evidence>
<evidence type="ECO:0000256" key="6">
    <source>
        <dbReference type="ARBA" id="ARBA00022723"/>
    </source>
</evidence>
<dbReference type="GO" id="GO:0004332">
    <property type="term" value="F:fructose-bisphosphate aldolase activity"/>
    <property type="evidence" value="ECO:0007669"/>
    <property type="project" value="UniProtKB-EC"/>
</dbReference>
<reference evidence="11 12" key="1">
    <citation type="submission" date="2015-08" db="EMBL/GenBank/DDBJ databases">
        <title>Next Generation Sequencing and Analysis of the Genome of Puccinia sorghi L Schw, the Causal Agent of Maize Common Rust.</title>
        <authorList>
            <person name="Rochi L."/>
            <person name="Burguener G."/>
            <person name="Darino M."/>
            <person name="Turjanski A."/>
            <person name="Kreff E."/>
            <person name="Dieguez M.J."/>
            <person name="Sacco F."/>
        </authorList>
    </citation>
    <scope>NUCLEOTIDE SEQUENCE [LARGE SCALE GENOMIC DNA]</scope>
    <source>
        <strain evidence="11 12">RO10H11247</strain>
    </source>
</reference>
<name>A0A0L6UHK0_9BASI</name>
<keyword evidence="12" id="KW-1185">Reference proteome</keyword>
<dbReference type="InterPro" id="IPR000771">
    <property type="entry name" value="FBA_II"/>
</dbReference>
<protein>
    <recommendedName>
        <fullName evidence="5 10">Fructose-bisphosphate aldolase</fullName>
        <shortName evidence="10">FBP aldolase</shortName>
        <ecNumber evidence="5 10">4.1.2.13</ecNumber>
    </recommendedName>
</protein>
<dbReference type="NCBIfam" id="TIGR00167">
    <property type="entry name" value="cbbA"/>
    <property type="match status" value="1"/>
</dbReference>
<dbReference type="STRING" id="27349.A0A0L6UHK0"/>
<comment type="pathway">
    <text evidence="3 10">Carbohydrate degradation; glycolysis; D-glyceraldehyde 3-phosphate and glycerone phosphate from D-glucose: step 4/4.</text>
</comment>
<dbReference type="PROSITE" id="PS00602">
    <property type="entry name" value="ALDOLASE_CLASS_II_1"/>
    <property type="match status" value="1"/>
</dbReference>
<dbReference type="FunFam" id="3.20.20.70:FF:000013">
    <property type="entry name" value="Class II fructose-bisphosphate aldolase"/>
    <property type="match status" value="1"/>
</dbReference>
<evidence type="ECO:0000256" key="3">
    <source>
        <dbReference type="ARBA" id="ARBA00004714"/>
    </source>
</evidence>
<dbReference type="NCBIfam" id="TIGR01520">
    <property type="entry name" value="FruBisAldo_II_A"/>
    <property type="match status" value="1"/>
</dbReference>
<gene>
    <name evidence="11" type="primary">fbaA</name>
    <name evidence="11" type="ORF">VP01_597g10</name>
</gene>
<organism evidence="11 12">
    <name type="scientific">Puccinia sorghi</name>
    <dbReference type="NCBI Taxonomy" id="27349"/>
    <lineage>
        <taxon>Eukaryota</taxon>
        <taxon>Fungi</taxon>
        <taxon>Dikarya</taxon>
        <taxon>Basidiomycota</taxon>
        <taxon>Pucciniomycotina</taxon>
        <taxon>Pucciniomycetes</taxon>
        <taxon>Pucciniales</taxon>
        <taxon>Pucciniaceae</taxon>
        <taxon>Puccinia</taxon>
    </lineage>
</organism>